<evidence type="ECO:0000313" key="3">
    <source>
        <dbReference type="EMBL" id="RTE80696.1"/>
    </source>
</evidence>
<keyword evidence="1" id="KW-0539">Nucleus</keyword>
<evidence type="ECO:0000256" key="2">
    <source>
        <dbReference type="SAM" id="MobiDB-lite"/>
    </source>
</evidence>
<comment type="caution">
    <text evidence="3">The sequence shown here is derived from an EMBL/GenBank/DDBJ whole genome shotgun (WGS) entry which is preliminary data.</text>
</comment>
<dbReference type="InterPro" id="IPR021858">
    <property type="entry name" value="Fun_TF"/>
</dbReference>
<feature type="compositionally biased region" description="Basic and acidic residues" evidence="2">
    <location>
        <begin position="70"/>
        <end position="85"/>
    </location>
</feature>
<feature type="region of interest" description="Disordered" evidence="2">
    <location>
        <begin position="59"/>
        <end position="103"/>
    </location>
</feature>
<gene>
    <name evidence="3" type="ORF">BHE90_004795</name>
</gene>
<proteinExistence type="predicted"/>
<evidence type="ECO:0000256" key="1">
    <source>
        <dbReference type="ARBA" id="ARBA00023242"/>
    </source>
</evidence>
<evidence type="ECO:0000313" key="4">
    <source>
        <dbReference type="Proteomes" id="UP000287124"/>
    </source>
</evidence>
<feature type="region of interest" description="Disordered" evidence="2">
    <location>
        <begin position="1"/>
        <end position="20"/>
    </location>
</feature>
<sequence length="594" mass="66570">MEPPQVAMHRDGPVTKTRRGLRVTREKHQGISFVNATTVAKVSGNSNINATKLKFVLEKRQKPRQTARPVTDDDLRRVQGGENRRIAPRTGSSDHDRDASEESCSAIPYQSVASRIPKESLSFPLTKAWRQLNEADTRYVPSPSGITLPDWVLHGLPAEIPDEGRKCFHAYLFSCPIRHYPFEQLQVVSWQPLSMDQSRFERLMLEPLMLNCTLTMGALFLLLKSGTRESAGFSMHSAKLCALVNKLLGDKQQTISKTVVVIQSIASLAILATFLGLYDHWLAHLNGLKLLVQATGGLQVLPLPVQILVKKADLKGASEIVTTPFFTQGQLKRPISARLPGDQRMAIEAQVQLAVRQYDGLCDDLCDTIASLATLVATIDFAASQRGSLIFDPLALMEEYHGIEYRLLMSSVPIQTRLEALDRCLSGVDTSPYHNNLSFKSPSDMEHEAGRSLDIVLRLAALFYLKMVKKGPPDTLDGLVHMMQVLNEHMRRITYLPLSMATDPPHGLSRSALVWIALMADRILRKSDSERWDWGSRKVDRNIARDFLLWVLSGGDIHPDDLRLCRILDLGRFEVGAWNPRTQIERILASEHPR</sequence>
<dbReference type="PANTHER" id="PTHR37540:SF5">
    <property type="entry name" value="TRANSCRIPTION FACTOR DOMAIN-CONTAINING PROTEIN"/>
    <property type="match status" value="1"/>
</dbReference>
<protein>
    <recommendedName>
        <fullName evidence="5">Transcription factor domain-containing protein</fullName>
    </recommendedName>
</protein>
<dbReference type="EMBL" id="MIKF01000052">
    <property type="protein sequence ID" value="RTE80696.1"/>
    <property type="molecule type" value="Genomic_DNA"/>
</dbReference>
<reference evidence="3 4" key="1">
    <citation type="submission" date="2017-06" db="EMBL/GenBank/DDBJ databases">
        <title>Comparative genomic analysis of Ambrosia Fusariam Clade fungi.</title>
        <authorList>
            <person name="Stajich J.E."/>
            <person name="Carrillo J."/>
            <person name="Kijimoto T."/>
            <person name="Eskalen A."/>
            <person name="O'Donnell K."/>
            <person name="Kasson M."/>
        </authorList>
    </citation>
    <scope>NUCLEOTIDE SEQUENCE [LARGE SCALE GENOMIC DNA]</scope>
    <source>
        <strain evidence="3 4">UCR1854</strain>
    </source>
</reference>
<accession>A0A430LYA9</accession>
<keyword evidence="4" id="KW-1185">Reference proteome</keyword>
<dbReference type="PANTHER" id="PTHR37540">
    <property type="entry name" value="TRANSCRIPTION FACTOR (ACR-2), PUTATIVE-RELATED-RELATED"/>
    <property type="match status" value="1"/>
</dbReference>
<dbReference type="AlphaFoldDB" id="A0A430LYA9"/>
<dbReference type="Proteomes" id="UP000287124">
    <property type="component" value="Unassembled WGS sequence"/>
</dbReference>
<name>A0A430LYA9_9HYPO</name>
<dbReference type="Pfam" id="PF11951">
    <property type="entry name" value="Fungal_trans_2"/>
    <property type="match status" value="1"/>
</dbReference>
<organism evidence="3 4">
    <name type="scientific">Fusarium euwallaceae</name>
    <dbReference type="NCBI Taxonomy" id="1147111"/>
    <lineage>
        <taxon>Eukaryota</taxon>
        <taxon>Fungi</taxon>
        <taxon>Dikarya</taxon>
        <taxon>Ascomycota</taxon>
        <taxon>Pezizomycotina</taxon>
        <taxon>Sordariomycetes</taxon>
        <taxon>Hypocreomycetidae</taxon>
        <taxon>Hypocreales</taxon>
        <taxon>Nectriaceae</taxon>
        <taxon>Fusarium</taxon>
        <taxon>Fusarium solani species complex</taxon>
    </lineage>
</organism>
<evidence type="ECO:0008006" key="5">
    <source>
        <dbReference type="Google" id="ProtNLM"/>
    </source>
</evidence>